<proteinExistence type="predicted"/>
<sequence length="112" mass="12195">MPMRTRQLHRDRGTTALEMTALVPLAVLVLFVFIQGAFALYGVTATQTAARQGARAYSLDQNASAAVDSALPSWMRHRVETYGPGHGVRVQADIPVIIPGMSFTIERKAVMP</sequence>
<keyword evidence="1" id="KW-0812">Transmembrane</keyword>
<gene>
    <name evidence="3" type="ORF">EHW97_10300</name>
</gene>
<protein>
    <submittedName>
        <fullName evidence="3">Pilus assembly protein</fullName>
    </submittedName>
</protein>
<keyword evidence="4" id="KW-1185">Reference proteome</keyword>
<feature type="domain" description="TadE-like" evidence="2">
    <location>
        <begin position="13"/>
        <end position="55"/>
    </location>
</feature>
<comment type="caution">
    <text evidence="3">The sequence shown here is derived from an EMBL/GenBank/DDBJ whole genome shotgun (WGS) entry which is preliminary data.</text>
</comment>
<organism evidence="3 4">
    <name type="scientific">Aeromicrobium camelliae</name>
    <dbReference type="NCBI Taxonomy" id="1538144"/>
    <lineage>
        <taxon>Bacteria</taxon>
        <taxon>Bacillati</taxon>
        <taxon>Actinomycetota</taxon>
        <taxon>Actinomycetes</taxon>
        <taxon>Propionibacteriales</taxon>
        <taxon>Nocardioidaceae</taxon>
        <taxon>Aeromicrobium</taxon>
    </lineage>
</organism>
<dbReference type="AlphaFoldDB" id="A0A3N6W6X4"/>
<feature type="transmembrane region" description="Helical" evidence="1">
    <location>
        <begin position="21"/>
        <end position="43"/>
    </location>
</feature>
<evidence type="ECO:0000313" key="3">
    <source>
        <dbReference type="EMBL" id="RQN03276.1"/>
    </source>
</evidence>
<evidence type="ECO:0000313" key="4">
    <source>
        <dbReference type="Proteomes" id="UP000275225"/>
    </source>
</evidence>
<dbReference type="Pfam" id="PF07811">
    <property type="entry name" value="TadE"/>
    <property type="match status" value="1"/>
</dbReference>
<keyword evidence="1" id="KW-1133">Transmembrane helix</keyword>
<evidence type="ECO:0000259" key="2">
    <source>
        <dbReference type="Pfam" id="PF07811"/>
    </source>
</evidence>
<dbReference type="EMBL" id="RQJX01000013">
    <property type="protein sequence ID" value="RQN03276.1"/>
    <property type="molecule type" value="Genomic_DNA"/>
</dbReference>
<accession>A0A3N6W6X4</accession>
<dbReference type="InterPro" id="IPR012495">
    <property type="entry name" value="TadE-like_dom"/>
</dbReference>
<reference evidence="3 4" key="1">
    <citation type="submission" date="2018-11" db="EMBL/GenBank/DDBJ databases">
        <authorList>
            <person name="Li F."/>
        </authorList>
    </citation>
    <scope>NUCLEOTIDE SEQUENCE [LARGE SCALE GENOMIC DNA]</scope>
    <source>
        <strain evidence="3 4">YS17T</strain>
    </source>
</reference>
<evidence type="ECO:0000256" key="1">
    <source>
        <dbReference type="SAM" id="Phobius"/>
    </source>
</evidence>
<dbReference type="Proteomes" id="UP000275225">
    <property type="component" value="Unassembled WGS sequence"/>
</dbReference>
<keyword evidence="1" id="KW-0472">Membrane</keyword>
<name>A0A3N6W6X4_9ACTN</name>
<dbReference type="OrthoDB" id="3734281at2"/>